<dbReference type="EMBL" id="BMAW01016655">
    <property type="protein sequence ID" value="GFT50122.1"/>
    <property type="molecule type" value="Genomic_DNA"/>
</dbReference>
<organism evidence="1 2">
    <name type="scientific">Nephila pilipes</name>
    <name type="common">Giant wood spider</name>
    <name type="synonym">Nephila maculata</name>
    <dbReference type="NCBI Taxonomy" id="299642"/>
    <lineage>
        <taxon>Eukaryota</taxon>
        <taxon>Metazoa</taxon>
        <taxon>Ecdysozoa</taxon>
        <taxon>Arthropoda</taxon>
        <taxon>Chelicerata</taxon>
        <taxon>Arachnida</taxon>
        <taxon>Araneae</taxon>
        <taxon>Araneomorphae</taxon>
        <taxon>Entelegynae</taxon>
        <taxon>Araneoidea</taxon>
        <taxon>Nephilidae</taxon>
        <taxon>Nephila</taxon>
    </lineage>
</organism>
<evidence type="ECO:0000313" key="1">
    <source>
        <dbReference type="EMBL" id="GFT50122.1"/>
    </source>
</evidence>
<sequence length="241" mass="26982">MGGPKGLSVCPRPLRPPTAEAHQKIISLSRDCLPPLPTPRNCFSPFELCKKEWRRRKVYWDRVPLLAFQTTLDFRGSPSAVQERVAHAPIAARDKKPGNFFLVGRSELRPSPVNHVDVTQSRPLLESDENSGAGRLCGENSEARHRASIPSITFEAQTISLGITLSGKGSKMFWKWCPSVVVLCSVVLMSVESKRIPNWHLKIAQSQGPNTCAVEEVPGTNQKYWTECKYWMNREICGVKT</sequence>
<proteinExistence type="predicted"/>
<protein>
    <submittedName>
        <fullName evidence="1">Uncharacterized protein</fullName>
    </submittedName>
</protein>
<dbReference type="AlphaFoldDB" id="A0A8X6P4B3"/>
<reference evidence="1" key="1">
    <citation type="submission" date="2020-08" db="EMBL/GenBank/DDBJ databases">
        <title>Multicomponent nature underlies the extraordinary mechanical properties of spider dragline silk.</title>
        <authorList>
            <person name="Kono N."/>
            <person name="Nakamura H."/>
            <person name="Mori M."/>
            <person name="Yoshida Y."/>
            <person name="Ohtoshi R."/>
            <person name="Malay A.D."/>
            <person name="Moran D.A.P."/>
            <person name="Tomita M."/>
            <person name="Numata K."/>
            <person name="Arakawa K."/>
        </authorList>
    </citation>
    <scope>NUCLEOTIDE SEQUENCE</scope>
</reference>
<gene>
    <name evidence="1" type="ORF">NPIL_372211</name>
</gene>
<evidence type="ECO:0000313" key="2">
    <source>
        <dbReference type="Proteomes" id="UP000887013"/>
    </source>
</evidence>
<accession>A0A8X6P4B3</accession>
<comment type="caution">
    <text evidence="1">The sequence shown here is derived from an EMBL/GenBank/DDBJ whole genome shotgun (WGS) entry which is preliminary data.</text>
</comment>
<dbReference type="OrthoDB" id="286301at2759"/>
<keyword evidence="2" id="KW-1185">Reference proteome</keyword>
<name>A0A8X6P4B3_NEPPI</name>
<dbReference type="Proteomes" id="UP000887013">
    <property type="component" value="Unassembled WGS sequence"/>
</dbReference>